<feature type="transmembrane region" description="Helical" evidence="1">
    <location>
        <begin position="129"/>
        <end position="149"/>
    </location>
</feature>
<reference evidence="3" key="1">
    <citation type="submission" date="2018-01" db="EMBL/GenBank/DDBJ databases">
        <title>Complete genome of Tamlana sp. UJ94.</title>
        <authorList>
            <person name="Jung J."/>
            <person name="Chung D."/>
            <person name="Bae S.S."/>
            <person name="Baek K."/>
        </authorList>
    </citation>
    <scope>NUCLEOTIDE SEQUENCE [LARGE SCALE GENOMIC DNA]</scope>
    <source>
        <strain evidence="3">UJ94</strain>
    </source>
</reference>
<dbReference type="AlphaFoldDB" id="A0A2I7SFJ7"/>
<dbReference type="KEGG" id="taj:C1A40_04000"/>
<feature type="transmembrane region" description="Helical" evidence="1">
    <location>
        <begin position="39"/>
        <end position="60"/>
    </location>
</feature>
<proteinExistence type="predicted"/>
<sequence length="271" mass="31026">MKLSKKLLEFYVNSSIHVALAVCALVGVTMVELGLETDNVILCYVFFATISGYNFVKFFGVAKFHYQRLTKWLKMIYIFSFFSFLLMCFYGVQLQVKTLVVLGGFAVLTFLYAIPFLKDGSKSLRHVEGLKVYIIALVWMGVTVFLPVIEAGMEMTTNVILMGIQRFAYVLVLMLPFEIRDLRYDPKELKTIPQKIGVKKTKQLGLFLLVFILLLECLKVDLDCSKLLVLIIISVVTAGFVWKAELNQGRYYSAFWVEALPILWLLMLLLF</sequence>
<keyword evidence="1" id="KW-0472">Membrane</keyword>
<evidence type="ECO:0008006" key="4">
    <source>
        <dbReference type="Google" id="ProtNLM"/>
    </source>
</evidence>
<accession>A0A2I7SFJ7</accession>
<dbReference type="Proteomes" id="UP000236592">
    <property type="component" value="Chromosome"/>
</dbReference>
<feature type="transmembrane region" description="Helical" evidence="1">
    <location>
        <begin position="204"/>
        <end position="221"/>
    </location>
</feature>
<protein>
    <recommendedName>
        <fullName evidence="4">Prenyltransferase</fullName>
    </recommendedName>
</protein>
<dbReference type="RefSeq" id="WP_102994769.1">
    <property type="nucleotide sequence ID" value="NZ_CP025938.1"/>
</dbReference>
<feature type="transmembrane region" description="Helical" evidence="1">
    <location>
        <begin position="98"/>
        <end position="117"/>
    </location>
</feature>
<gene>
    <name evidence="2" type="ORF">C1A40_04000</name>
</gene>
<feature type="transmembrane region" description="Helical" evidence="1">
    <location>
        <begin position="251"/>
        <end position="270"/>
    </location>
</feature>
<dbReference type="OrthoDB" id="1467772at2"/>
<dbReference type="EMBL" id="CP025938">
    <property type="protein sequence ID" value="AUS04689.1"/>
    <property type="molecule type" value="Genomic_DNA"/>
</dbReference>
<keyword evidence="1" id="KW-0812">Transmembrane</keyword>
<organism evidence="2 3">
    <name type="scientific">Pseudotamlana carrageenivorans</name>
    <dbReference type="NCBI Taxonomy" id="2069432"/>
    <lineage>
        <taxon>Bacteria</taxon>
        <taxon>Pseudomonadati</taxon>
        <taxon>Bacteroidota</taxon>
        <taxon>Flavobacteriia</taxon>
        <taxon>Flavobacteriales</taxon>
        <taxon>Flavobacteriaceae</taxon>
        <taxon>Pseudotamlana</taxon>
    </lineage>
</organism>
<evidence type="ECO:0000313" key="2">
    <source>
        <dbReference type="EMBL" id="AUS04689.1"/>
    </source>
</evidence>
<feature type="transmembrane region" description="Helical" evidence="1">
    <location>
        <begin position="72"/>
        <end position="92"/>
    </location>
</feature>
<keyword evidence="3" id="KW-1185">Reference proteome</keyword>
<keyword evidence="1" id="KW-1133">Transmembrane helix</keyword>
<feature type="transmembrane region" description="Helical" evidence="1">
    <location>
        <begin position="227"/>
        <end position="244"/>
    </location>
</feature>
<feature type="transmembrane region" description="Helical" evidence="1">
    <location>
        <begin position="155"/>
        <end position="177"/>
    </location>
</feature>
<feature type="transmembrane region" description="Helical" evidence="1">
    <location>
        <begin position="12"/>
        <end position="33"/>
    </location>
</feature>
<evidence type="ECO:0000313" key="3">
    <source>
        <dbReference type="Proteomes" id="UP000236592"/>
    </source>
</evidence>
<name>A0A2I7SFJ7_9FLAO</name>
<evidence type="ECO:0000256" key="1">
    <source>
        <dbReference type="SAM" id="Phobius"/>
    </source>
</evidence>